<feature type="coiled-coil region" evidence="7">
    <location>
        <begin position="82"/>
        <end position="109"/>
    </location>
</feature>
<evidence type="ECO:0000256" key="4">
    <source>
        <dbReference type="ARBA" id="ARBA00022753"/>
    </source>
</evidence>
<dbReference type="GO" id="GO:0000938">
    <property type="term" value="C:GARP complex"/>
    <property type="evidence" value="ECO:0007669"/>
    <property type="project" value="InterPro"/>
</dbReference>
<evidence type="ECO:0000313" key="11">
    <source>
        <dbReference type="EMBL" id="SCU86719.1"/>
    </source>
</evidence>
<keyword evidence="7" id="KW-0175">Coiled coil</keyword>
<evidence type="ECO:0000256" key="5">
    <source>
        <dbReference type="ARBA" id="ARBA00023034"/>
    </source>
</evidence>
<name>A0A1G4J9K5_9SACH</name>
<keyword evidence="6" id="KW-0472">Membrane</keyword>
<dbReference type="AlphaFoldDB" id="A0A1G4J9K5"/>
<dbReference type="GO" id="GO:0005829">
    <property type="term" value="C:cytosol"/>
    <property type="evidence" value="ECO:0007669"/>
    <property type="project" value="GOC"/>
</dbReference>
<dbReference type="PANTHER" id="PTHR12820:SF0">
    <property type="entry name" value="VACUOLAR PROTEIN SORTING-ASSOCIATED PROTEIN 53 HOMOLOG"/>
    <property type="match status" value="1"/>
</dbReference>
<keyword evidence="5" id="KW-0333">Golgi apparatus</keyword>
<dbReference type="EMBL" id="LT598482">
    <property type="protein sequence ID" value="SCU86719.1"/>
    <property type="molecule type" value="Genomic_DNA"/>
</dbReference>
<organism evidence="11 12">
    <name type="scientific">Lachancea meyersii CBS 8951</name>
    <dbReference type="NCBI Taxonomy" id="1266667"/>
    <lineage>
        <taxon>Eukaryota</taxon>
        <taxon>Fungi</taxon>
        <taxon>Dikarya</taxon>
        <taxon>Ascomycota</taxon>
        <taxon>Saccharomycotina</taxon>
        <taxon>Saccharomycetes</taxon>
        <taxon>Saccharomycetales</taxon>
        <taxon>Saccharomycetaceae</taxon>
        <taxon>Lachancea</taxon>
    </lineage>
</organism>
<dbReference type="OrthoDB" id="10261632at2759"/>
<comment type="subcellular location">
    <subcellularLocation>
        <location evidence="2">Endosome membrane</location>
        <topology evidence="2">Peripheral membrane protein</topology>
    </subcellularLocation>
    <subcellularLocation>
        <location evidence="1">Golgi apparatus</location>
        <location evidence="1">trans-Golgi network membrane</location>
        <topology evidence="1">Peripheral membrane protein</topology>
    </subcellularLocation>
</comment>
<dbReference type="InterPro" id="IPR039766">
    <property type="entry name" value="Vps53"/>
</dbReference>
<feature type="domain" description="Vps53 N-terminal" evidence="9">
    <location>
        <begin position="8"/>
        <end position="370"/>
    </location>
</feature>
<sequence>MDIEQPNYDAEPALKSILGSSSSLNDIDELIHATRALKFQLEDEIVAGLPEDKSNDQTLKSSELLSEFQTLLAEVGQITSLSQATERTISQLTKDISQLDNAKRNLSRSMTFFQNLEQLTVFYFQCRNLLESKDFKGMRPSYNVMSGLVTYFQDYKSVEEIGYIVAKVSRLQTETLGEVKKVYHDLLTSRSIAKKDFDESMLRDGACALLETNTGAKAKLIDWAVNKLLYELTEIFQVDDEAGSLENLSRRYVYFKKVLNSFNSELAQTFPKNWDMPIKITTKFYAITGKDLDILLKRELEVKPSIDVFMGALQTTLEFEKYIGVKFANRLNTEDNVERISKSFEPYLVLWIQHQESLMNSKILNYMAEDKRSQSSDSLVLPSSADLFRTYRSLLSQTLELIQSGDGRDQMLFELAAFFNTWLKTYLEKILRPLLVPPNARIENKEEAMTYTLLVLNTADYCSTTIRQLEDKLIEYLSDDKKLNQPFDKVHMQYGAIVSSAMDLLLNSLIAPDLSFAWREFDNTDWKSVQVEDYSRYTVTLREILRDEKSIMRKTIPRFNRELYSWNFMGKVIELICDGFVSCIFKLLKPRPPFANLNVPRTLQVSQVVNIGEQLQLDTECLRQALIQWADDLADMINGSDASSKRIKKHIEQSFEQLTSFLKLLTVPLDVPDIYQENYAAITDNNRNTLSWCFVLALKGLPWELARWKALHRAFQDTNDKNAADFPLLPFFARCKPIALQFQYDLTSINDPTWQKFVREELSLTPTVEGSASSSSGGRSLSPTPRLAPSKLNGNIKNLMSNAGFFHRGG</sequence>
<gene>
    <name evidence="11" type="ORF">LAME_0D07382G</name>
</gene>
<feature type="compositionally biased region" description="Low complexity" evidence="8">
    <location>
        <begin position="770"/>
        <end position="782"/>
    </location>
</feature>
<dbReference type="GO" id="GO:0010008">
    <property type="term" value="C:endosome membrane"/>
    <property type="evidence" value="ECO:0007669"/>
    <property type="project" value="UniProtKB-SubCell"/>
</dbReference>
<protein>
    <submittedName>
        <fullName evidence="11">LAME_0D07382g1_1</fullName>
    </submittedName>
</protein>
<accession>A0A1G4J9K5</accession>
<feature type="region of interest" description="Disordered" evidence="8">
    <location>
        <begin position="768"/>
        <end position="794"/>
    </location>
</feature>
<evidence type="ECO:0000256" key="3">
    <source>
        <dbReference type="ARBA" id="ARBA00008628"/>
    </source>
</evidence>
<dbReference type="PANTHER" id="PTHR12820">
    <property type="entry name" value="VACUOLAR SORTING PROTEIN 53"/>
    <property type="match status" value="1"/>
</dbReference>
<dbReference type="Gene3D" id="1.10.357.110">
    <property type="entry name" value="Vacuolar protein sorting-associated protein 53, C-terminus"/>
    <property type="match status" value="1"/>
</dbReference>
<dbReference type="InterPro" id="IPR038260">
    <property type="entry name" value="Vps53_C_sf"/>
</dbReference>
<feature type="domain" description="Vps53 C-terminal" evidence="10">
    <location>
        <begin position="613"/>
        <end position="701"/>
    </location>
</feature>
<evidence type="ECO:0000256" key="8">
    <source>
        <dbReference type="SAM" id="MobiDB-lite"/>
    </source>
</evidence>
<dbReference type="Pfam" id="PF04100">
    <property type="entry name" value="Vps53_N"/>
    <property type="match status" value="1"/>
</dbReference>
<dbReference type="Proteomes" id="UP000191144">
    <property type="component" value="Chromosome D"/>
</dbReference>
<dbReference type="Pfam" id="PF16854">
    <property type="entry name" value="VPS53_C"/>
    <property type="match status" value="1"/>
</dbReference>
<dbReference type="InterPro" id="IPR007234">
    <property type="entry name" value="Vps53_N"/>
</dbReference>
<evidence type="ECO:0000256" key="1">
    <source>
        <dbReference type="ARBA" id="ARBA00004150"/>
    </source>
</evidence>
<evidence type="ECO:0000256" key="2">
    <source>
        <dbReference type="ARBA" id="ARBA00004481"/>
    </source>
</evidence>
<evidence type="ECO:0000313" key="12">
    <source>
        <dbReference type="Proteomes" id="UP000191144"/>
    </source>
</evidence>
<evidence type="ECO:0000259" key="9">
    <source>
        <dbReference type="Pfam" id="PF04100"/>
    </source>
</evidence>
<evidence type="ECO:0000256" key="6">
    <source>
        <dbReference type="ARBA" id="ARBA00023136"/>
    </source>
</evidence>
<reference evidence="12" key="1">
    <citation type="submission" date="2016-03" db="EMBL/GenBank/DDBJ databases">
        <authorList>
            <person name="Devillers Hugo."/>
        </authorList>
    </citation>
    <scope>NUCLEOTIDE SEQUENCE [LARGE SCALE GENOMIC DNA]</scope>
</reference>
<dbReference type="InterPro" id="IPR031745">
    <property type="entry name" value="Vps53_C"/>
</dbReference>
<keyword evidence="4" id="KW-0967">Endosome</keyword>
<keyword evidence="12" id="KW-1185">Reference proteome</keyword>
<comment type="similarity">
    <text evidence="3">Belongs to the VPS53 family.</text>
</comment>
<evidence type="ECO:0000259" key="10">
    <source>
        <dbReference type="Pfam" id="PF16854"/>
    </source>
</evidence>
<evidence type="ECO:0000256" key="7">
    <source>
        <dbReference type="SAM" id="Coils"/>
    </source>
</evidence>
<dbReference type="GO" id="GO:0042147">
    <property type="term" value="P:retrograde transport, endosome to Golgi"/>
    <property type="evidence" value="ECO:0007669"/>
    <property type="project" value="InterPro"/>
</dbReference>
<proteinExistence type="inferred from homology"/>